<feature type="active site" description="Proton acceptor" evidence="9">
    <location>
        <position position="314"/>
    </location>
</feature>
<feature type="binding site" evidence="9">
    <location>
        <position position="169"/>
    </location>
    <ligand>
        <name>phosphoenolpyruvate</name>
        <dbReference type="ChEBI" id="CHEBI:58702"/>
    </ligand>
</feature>
<keyword evidence="7 9" id="KW-0057">Aromatic amino acid biosynthesis</keyword>
<dbReference type="STRING" id="1505725.GA0061074_10527"/>
<dbReference type="AlphaFoldDB" id="A0A1C4ADJ3"/>
<evidence type="ECO:0000256" key="9">
    <source>
        <dbReference type="HAMAP-Rule" id="MF_00210"/>
    </source>
</evidence>
<dbReference type="Gene3D" id="3.65.10.10">
    <property type="entry name" value="Enolpyruvate transferase domain"/>
    <property type="match status" value="2"/>
</dbReference>
<keyword evidence="4 9" id="KW-0963">Cytoplasm</keyword>
<dbReference type="InterPro" id="IPR036968">
    <property type="entry name" value="Enolpyruvate_Tfrase_sf"/>
</dbReference>
<dbReference type="RefSeq" id="WP_092462297.1">
    <property type="nucleotide sequence ID" value="NZ_BJEE01000005.1"/>
</dbReference>
<dbReference type="GO" id="GO:0005737">
    <property type="term" value="C:cytoplasm"/>
    <property type="evidence" value="ECO:0007669"/>
    <property type="project" value="UniProtKB-SubCell"/>
</dbReference>
<feature type="binding site" evidence="9">
    <location>
        <position position="24"/>
    </location>
    <ligand>
        <name>3-phosphoshikimate</name>
        <dbReference type="ChEBI" id="CHEBI:145989"/>
    </ligand>
</feature>
<evidence type="ECO:0000256" key="2">
    <source>
        <dbReference type="ARBA" id="ARBA00004811"/>
    </source>
</evidence>
<organism evidence="11 12">
    <name type="scientific">Weissella bombi</name>
    <dbReference type="NCBI Taxonomy" id="1505725"/>
    <lineage>
        <taxon>Bacteria</taxon>
        <taxon>Bacillati</taxon>
        <taxon>Bacillota</taxon>
        <taxon>Bacilli</taxon>
        <taxon>Lactobacillales</taxon>
        <taxon>Lactobacillaceae</taxon>
        <taxon>Weissella</taxon>
    </lineage>
</organism>
<dbReference type="SUPFAM" id="SSF55205">
    <property type="entry name" value="EPT/RTPC-like"/>
    <property type="match status" value="1"/>
</dbReference>
<protein>
    <recommendedName>
        <fullName evidence="9">3-phosphoshikimate 1-carboxyvinyltransferase</fullName>
        <ecNumber evidence="9">2.5.1.19</ecNumber>
    </recommendedName>
    <alternativeName>
        <fullName evidence="9">5-enolpyruvylshikimate-3-phosphate synthase</fullName>
        <shortName evidence="9">EPSP synthase</shortName>
        <shortName evidence="9">EPSPS</shortName>
    </alternativeName>
</protein>
<feature type="binding site" evidence="9">
    <location>
        <position position="169"/>
    </location>
    <ligand>
        <name>3-phosphoshikimate</name>
        <dbReference type="ChEBI" id="CHEBI:145989"/>
    </ligand>
</feature>
<dbReference type="FunFam" id="3.65.10.10:FF:000006">
    <property type="entry name" value="3-phosphoshikimate 1-carboxyvinyltransferase"/>
    <property type="match status" value="1"/>
</dbReference>
<dbReference type="EMBL" id="FMAO01000005">
    <property type="protein sequence ID" value="SCB92673.1"/>
    <property type="molecule type" value="Genomic_DNA"/>
</dbReference>
<gene>
    <name evidence="9" type="primary">aroA</name>
    <name evidence="11" type="ORF">GA0061074_10527</name>
</gene>
<comment type="caution">
    <text evidence="9">Lacks conserved residue(s) required for the propagation of feature annotation.</text>
</comment>
<dbReference type="PANTHER" id="PTHR21090">
    <property type="entry name" value="AROM/DEHYDROQUINATE SYNTHASE"/>
    <property type="match status" value="1"/>
</dbReference>
<dbReference type="GO" id="GO:0009423">
    <property type="term" value="P:chorismate biosynthetic process"/>
    <property type="evidence" value="ECO:0007669"/>
    <property type="project" value="UniProtKB-UniRule"/>
</dbReference>
<comment type="similarity">
    <text evidence="3 9">Belongs to the EPSP synthase family.</text>
</comment>
<dbReference type="InterPro" id="IPR006264">
    <property type="entry name" value="EPSP_synthase"/>
</dbReference>
<feature type="domain" description="Enolpyruvate transferase" evidence="10">
    <location>
        <begin position="10"/>
        <end position="425"/>
    </location>
</feature>
<dbReference type="GO" id="GO:0009073">
    <property type="term" value="P:aromatic amino acid family biosynthetic process"/>
    <property type="evidence" value="ECO:0007669"/>
    <property type="project" value="UniProtKB-KW"/>
</dbReference>
<evidence type="ECO:0000256" key="7">
    <source>
        <dbReference type="ARBA" id="ARBA00023141"/>
    </source>
</evidence>
<dbReference type="NCBIfam" id="TIGR01356">
    <property type="entry name" value="aroA"/>
    <property type="match status" value="1"/>
</dbReference>
<feature type="binding site" evidence="9">
    <location>
        <position position="23"/>
    </location>
    <ligand>
        <name>3-phosphoshikimate</name>
        <dbReference type="ChEBI" id="CHEBI:145989"/>
    </ligand>
</feature>
<evidence type="ECO:0000256" key="3">
    <source>
        <dbReference type="ARBA" id="ARBA00009948"/>
    </source>
</evidence>
<dbReference type="EC" id="2.5.1.19" evidence="9"/>
<feature type="binding site" evidence="9">
    <location>
        <position position="123"/>
    </location>
    <ligand>
        <name>phosphoenolpyruvate</name>
        <dbReference type="ChEBI" id="CHEBI:58702"/>
    </ligand>
</feature>
<accession>A0A1C4ADJ3</accession>
<feature type="binding site" evidence="9">
    <location>
        <position position="345"/>
    </location>
    <ligand>
        <name>phosphoenolpyruvate</name>
        <dbReference type="ChEBI" id="CHEBI:58702"/>
    </ligand>
</feature>
<feature type="binding site" evidence="9">
    <location>
        <position position="314"/>
    </location>
    <ligand>
        <name>3-phosphoshikimate</name>
        <dbReference type="ChEBI" id="CHEBI:145989"/>
    </ligand>
</feature>
<dbReference type="CDD" id="cd01556">
    <property type="entry name" value="EPSP_synthase"/>
    <property type="match status" value="1"/>
</dbReference>
<dbReference type="InterPro" id="IPR001986">
    <property type="entry name" value="Enolpyruvate_Tfrase_dom"/>
</dbReference>
<evidence type="ECO:0000256" key="4">
    <source>
        <dbReference type="ARBA" id="ARBA00022490"/>
    </source>
</evidence>
<dbReference type="PIRSF" id="PIRSF000505">
    <property type="entry name" value="EPSPS"/>
    <property type="match status" value="1"/>
</dbReference>
<dbReference type="HAMAP" id="MF_00210">
    <property type="entry name" value="EPSP_synth"/>
    <property type="match status" value="1"/>
</dbReference>
<feature type="binding site" evidence="9">
    <location>
        <position position="95"/>
    </location>
    <ligand>
        <name>phosphoenolpyruvate</name>
        <dbReference type="ChEBI" id="CHEBI:58702"/>
    </ligand>
</feature>
<comment type="catalytic activity">
    <reaction evidence="8">
        <text>3-phosphoshikimate + phosphoenolpyruvate = 5-O-(1-carboxyvinyl)-3-phosphoshikimate + phosphate</text>
        <dbReference type="Rhea" id="RHEA:21256"/>
        <dbReference type="ChEBI" id="CHEBI:43474"/>
        <dbReference type="ChEBI" id="CHEBI:57701"/>
        <dbReference type="ChEBI" id="CHEBI:58702"/>
        <dbReference type="ChEBI" id="CHEBI:145989"/>
        <dbReference type="EC" id="2.5.1.19"/>
    </reaction>
    <physiologicalReaction direction="left-to-right" evidence="8">
        <dbReference type="Rhea" id="RHEA:21257"/>
    </physiologicalReaction>
</comment>
<name>A0A1C4ADJ3_9LACO</name>
<keyword evidence="6 9" id="KW-0808">Transferase</keyword>
<dbReference type="PANTHER" id="PTHR21090:SF5">
    <property type="entry name" value="PENTAFUNCTIONAL AROM POLYPEPTIDE"/>
    <property type="match status" value="1"/>
</dbReference>
<evidence type="ECO:0000256" key="1">
    <source>
        <dbReference type="ARBA" id="ARBA00002174"/>
    </source>
</evidence>
<evidence type="ECO:0000256" key="6">
    <source>
        <dbReference type="ARBA" id="ARBA00022679"/>
    </source>
</evidence>
<dbReference type="GO" id="GO:0003866">
    <property type="term" value="F:3-phosphoshikimate 1-carboxyvinyltransferase activity"/>
    <property type="evidence" value="ECO:0007669"/>
    <property type="project" value="UniProtKB-UniRule"/>
</dbReference>
<dbReference type="Pfam" id="PF00275">
    <property type="entry name" value="EPSP_synthase"/>
    <property type="match status" value="1"/>
</dbReference>
<feature type="binding site" evidence="9">
    <location>
        <position position="167"/>
    </location>
    <ligand>
        <name>3-phosphoshikimate</name>
        <dbReference type="ChEBI" id="CHEBI:145989"/>
    </ligand>
</feature>
<evidence type="ECO:0000256" key="5">
    <source>
        <dbReference type="ARBA" id="ARBA00022605"/>
    </source>
</evidence>
<evidence type="ECO:0000259" key="10">
    <source>
        <dbReference type="Pfam" id="PF00275"/>
    </source>
</evidence>
<keyword evidence="12" id="KW-1185">Reference proteome</keyword>
<dbReference type="UniPathway" id="UPA00053">
    <property type="reaction ID" value="UER00089"/>
</dbReference>
<feature type="binding site" evidence="9">
    <location>
        <position position="341"/>
    </location>
    <ligand>
        <name>3-phosphoshikimate</name>
        <dbReference type="ChEBI" id="CHEBI:145989"/>
    </ligand>
</feature>
<evidence type="ECO:0000313" key="11">
    <source>
        <dbReference type="EMBL" id="SCB92673.1"/>
    </source>
</evidence>
<comment type="pathway">
    <text evidence="2 9">Metabolic intermediate biosynthesis; chorismate biosynthesis; chorismate from D-erythrose 4-phosphate and phosphoenolpyruvate: step 6/7.</text>
</comment>
<evidence type="ECO:0000313" key="12">
    <source>
        <dbReference type="Proteomes" id="UP000199268"/>
    </source>
</evidence>
<comment type="subcellular location">
    <subcellularLocation>
        <location evidence="9">Cytoplasm</location>
    </subcellularLocation>
</comment>
<dbReference type="FunFam" id="3.65.10.10:FF:000005">
    <property type="entry name" value="3-phosphoshikimate 1-carboxyvinyltransferase"/>
    <property type="match status" value="1"/>
</dbReference>
<feature type="binding site" evidence="9">
    <location>
        <position position="390"/>
    </location>
    <ligand>
        <name>phosphoenolpyruvate</name>
        <dbReference type="ChEBI" id="CHEBI:58702"/>
    </ligand>
</feature>
<dbReference type="Proteomes" id="UP000199268">
    <property type="component" value="Unassembled WGS sequence"/>
</dbReference>
<comment type="subunit">
    <text evidence="9">Monomer.</text>
</comment>
<comment type="function">
    <text evidence="1 9">Catalyzes the transfer of the enolpyruvyl moiety of phosphoenolpyruvate (PEP) to the 5-hydroxyl of shikimate-3-phosphate (S3P) to produce enolpyruvyl shikimate-3-phosphate and inorganic phosphate.</text>
</comment>
<feature type="binding site" evidence="9">
    <location>
        <position position="23"/>
    </location>
    <ligand>
        <name>phosphoenolpyruvate</name>
        <dbReference type="ChEBI" id="CHEBI:58702"/>
    </ligand>
</feature>
<reference evidence="12" key="1">
    <citation type="submission" date="2016-08" db="EMBL/GenBank/DDBJ databases">
        <authorList>
            <person name="Varghese N."/>
            <person name="Submissions Spin"/>
        </authorList>
    </citation>
    <scope>NUCLEOTIDE SEQUENCE [LARGE SCALE GENOMIC DNA]</scope>
    <source>
        <strain evidence="12">R-53094</strain>
    </source>
</reference>
<feature type="binding site" evidence="9">
    <location>
        <position position="28"/>
    </location>
    <ligand>
        <name>3-phosphoshikimate</name>
        <dbReference type="ChEBI" id="CHEBI:145989"/>
    </ligand>
</feature>
<evidence type="ECO:0000256" key="8">
    <source>
        <dbReference type="ARBA" id="ARBA00044633"/>
    </source>
</evidence>
<keyword evidence="5 9" id="KW-0028">Amino-acid biosynthesis</keyword>
<dbReference type="InterPro" id="IPR013792">
    <property type="entry name" value="RNA3'P_cycl/enolpyr_Trfase_a/b"/>
</dbReference>
<proteinExistence type="inferred from homology"/>
<dbReference type="GO" id="GO:0008652">
    <property type="term" value="P:amino acid biosynthetic process"/>
    <property type="evidence" value="ECO:0007669"/>
    <property type="project" value="UniProtKB-KW"/>
</dbReference>
<dbReference type="OrthoDB" id="9809920at2"/>
<sequence length="430" mass="46244">MGNLKLQTVGKHLRGTLTMPGDKSISHRAVMLGSIASGDTHIKNLLDSQDVNSTITAMSNLGVTFDRDGDDLIVHGKSLDMLIEPTQMLNMENSGTSARLLMGLLAKQPFTLTFRGDSSLSKRPFGRVIKPLMAMGVSFVTKNDRLPITKLATKHLKGITYELPVASAQVKSAIILAALQADSTTTIIEPIATRDHTERMLASFGVQLERDNNRIIVAPQTKLTATNIQVPGDISSAAYWLVAALLVPDSELTLQQVGINPTRTGIINILSRMGASFDLDKAKTTSEPMANIRVQSQELHGTTVTATDVPTMIDEMPLVVLAATQAQGDTLITGASELHVKESDRIATVTTQLNKLGAHIEAKEDGFYVHGGTPLHVTEPTTVDSCGDHRVGMMLTIAALITEGDVSLARADAVNISYPQFFEDLNEVLS</sequence>